<keyword evidence="2" id="KW-0539">Nucleus</keyword>
<keyword evidence="5" id="KW-1185">Reference proteome</keyword>
<feature type="compositionally biased region" description="Basic and acidic residues" evidence="3">
    <location>
        <begin position="262"/>
        <end position="278"/>
    </location>
</feature>
<protein>
    <submittedName>
        <fullName evidence="4">Uncharacterized protein</fullName>
    </submittedName>
</protein>
<proteinExistence type="predicted"/>
<comment type="caution">
    <text evidence="4">The sequence shown here is derived from an EMBL/GenBank/DDBJ whole genome shotgun (WGS) entry which is preliminary data.</text>
</comment>
<reference evidence="4" key="1">
    <citation type="journal article" date="2023" name="Mol. Phylogenet. Evol.">
        <title>Genome-scale phylogeny and comparative genomics of the fungal order Sordariales.</title>
        <authorList>
            <person name="Hensen N."/>
            <person name="Bonometti L."/>
            <person name="Westerberg I."/>
            <person name="Brannstrom I.O."/>
            <person name="Guillou S."/>
            <person name="Cros-Aarteil S."/>
            <person name="Calhoun S."/>
            <person name="Haridas S."/>
            <person name="Kuo A."/>
            <person name="Mondo S."/>
            <person name="Pangilinan J."/>
            <person name="Riley R."/>
            <person name="LaButti K."/>
            <person name="Andreopoulos B."/>
            <person name="Lipzen A."/>
            <person name="Chen C."/>
            <person name="Yan M."/>
            <person name="Daum C."/>
            <person name="Ng V."/>
            <person name="Clum A."/>
            <person name="Steindorff A."/>
            <person name="Ohm R.A."/>
            <person name="Martin F."/>
            <person name="Silar P."/>
            <person name="Natvig D.O."/>
            <person name="Lalanne C."/>
            <person name="Gautier V."/>
            <person name="Ament-Velasquez S.L."/>
            <person name="Kruys A."/>
            <person name="Hutchinson M.I."/>
            <person name="Powell A.J."/>
            <person name="Barry K."/>
            <person name="Miller A.N."/>
            <person name="Grigoriev I.V."/>
            <person name="Debuchy R."/>
            <person name="Gladieux P."/>
            <person name="Hiltunen Thoren M."/>
            <person name="Johannesson H."/>
        </authorList>
    </citation>
    <scope>NUCLEOTIDE SEQUENCE</scope>
    <source>
        <strain evidence="4">SMH4131-1</strain>
    </source>
</reference>
<dbReference type="InterPro" id="IPR000637">
    <property type="entry name" value="HMGI/Y_DNA-bd_CS"/>
</dbReference>
<dbReference type="AlphaFoldDB" id="A0AAE0I6P0"/>
<name>A0AAE0I6P0_9PEZI</name>
<reference evidence="4" key="2">
    <citation type="submission" date="2023-06" db="EMBL/GenBank/DDBJ databases">
        <authorList>
            <consortium name="Lawrence Berkeley National Laboratory"/>
            <person name="Haridas S."/>
            <person name="Hensen N."/>
            <person name="Bonometti L."/>
            <person name="Westerberg I."/>
            <person name="Brannstrom I.O."/>
            <person name="Guillou S."/>
            <person name="Cros-Aarteil S."/>
            <person name="Calhoun S."/>
            <person name="Kuo A."/>
            <person name="Mondo S."/>
            <person name="Pangilinan J."/>
            <person name="Riley R."/>
            <person name="Labutti K."/>
            <person name="Andreopoulos B."/>
            <person name="Lipzen A."/>
            <person name="Chen C."/>
            <person name="Yanf M."/>
            <person name="Daum C."/>
            <person name="Ng V."/>
            <person name="Clum A."/>
            <person name="Steindorff A."/>
            <person name="Ohm R."/>
            <person name="Martin F."/>
            <person name="Silar P."/>
            <person name="Natvig D."/>
            <person name="Lalanne C."/>
            <person name="Gautier V."/>
            <person name="Ament-Velasquez S.L."/>
            <person name="Kruys A."/>
            <person name="Hutchinson M.I."/>
            <person name="Powell A.J."/>
            <person name="Barry K."/>
            <person name="Miller A.N."/>
            <person name="Grigoriev I.V."/>
            <person name="Debuchy R."/>
            <person name="Gladieux P."/>
            <person name="Thoren M.H."/>
            <person name="Johannesson H."/>
        </authorList>
    </citation>
    <scope>NUCLEOTIDE SEQUENCE</scope>
    <source>
        <strain evidence="4">SMH4131-1</strain>
    </source>
</reference>
<feature type="region of interest" description="Disordered" evidence="3">
    <location>
        <begin position="76"/>
        <end position="170"/>
    </location>
</feature>
<dbReference type="Proteomes" id="UP001286456">
    <property type="component" value="Unassembled WGS sequence"/>
</dbReference>
<dbReference type="PROSITE" id="PS00354">
    <property type="entry name" value="HMGI_Y"/>
    <property type="match status" value="1"/>
</dbReference>
<evidence type="ECO:0000256" key="1">
    <source>
        <dbReference type="ARBA" id="ARBA00004123"/>
    </source>
</evidence>
<evidence type="ECO:0000313" key="5">
    <source>
        <dbReference type="Proteomes" id="UP001286456"/>
    </source>
</evidence>
<accession>A0AAE0I6P0</accession>
<organism evidence="4 5">
    <name type="scientific">Cercophora scortea</name>
    <dbReference type="NCBI Taxonomy" id="314031"/>
    <lineage>
        <taxon>Eukaryota</taxon>
        <taxon>Fungi</taxon>
        <taxon>Dikarya</taxon>
        <taxon>Ascomycota</taxon>
        <taxon>Pezizomycotina</taxon>
        <taxon>Sordariomycetes</taxon>
        <taxon>Sordariomycetidae</taxon>
        <taxon>Sordariales</taxon>
        <taxon>Lasiosphaeriaceae</taxon>
        <taxon>Cercophora</taxon>
    </lineage>
</organism>
<gene>
    <name evidence="4" type="ORF">B0T19DRAFT_404100</name>
</gene>
<feature type="compositionally biased region" description="Low complexity" evidence="3">
    <location>
        <begin position="98"/>
        <end position="108"/>
    </location>
</feature>
<evidence type="ECO:0000256" key="3">
    <source>
        <dbReference type="SAM" id="MobiDB-lite"/>
    </source>
</evidence>
<evidence type="ECO:0000313" key="4">
    <source>
        <dbReference type="EMBL" id="KAK3319523.1"/>
    </source>
</evidence>
<sequence length="278" mass="29075">MATTDKASKKGSAGKDAAQGPDRLFTPREQELVVYGIMCMTDLPVPDYTKLAARMGMSNVRSASNAWNNLRKKITDISKNNNNNNGDDAEVKDENTSGPTPATTPAKGKPGRKRKAPATETPEDSADDADANTVVTTPAAAPAAKRGRGRPRKTNPALSSPSEATPAAPKAVVIKKEADVAEEAGFDLDLEDMKPNVIAGRKKLVGAAPVRRAGAASKKAEPVAQVAAEGSPEAEIMIKKEPGLDGDAEAGQIYGQEAETQAEAKMEVDEAAQKADAE</sequence>
<dbReference type="EMBL" id="JAUEPO010000006">
    <property type="protein sequence ID" value="KAK3319523.1"/>
    <property type="molecule type" value="Genomic_DNA"/>
</dbReference>
<feature type="compositionally biased region" description="Low complexity" evidence="3">
    <location>
        <begin position="131"/>
        <end position="144"/>
    </location>
</feature>
<evidence type="ECO:0000256" key="2">
    <source>
        <dbReference type="ARBA" id="ARBA00023242"/>
    </source>
</evidence>
<dbReference type="GO" id="GO:0005634">
    <property type="term" value="C:nucleus"/>
    <property type="evidence" value="ECO:0007669"/>
    <property type="project" value="UniProtKB-SubCell"/>
</dbReference>
<feature type="region of interest" description="Disordered" evidence="3">
    <location>
        <begin position="1"/>
        <end position="24"/>
    </location>
</feature>
<comment type="subcellular location">
    <subcellularLocation>
        <location evidence="1">Nucleus</location>
    </subcellularLocation>
</comment>
<dbReference type="GO" id="GO:0006355">
    <property type="term" value="P:regulation of DNA-templated transcription"/>
    <property type="evidence" value="ECO:0007669"/>
    <property type="project" value="InterPro"/>
</dbReference>
<feature type="compositionally biased region" description="Acidic residues" evidence="3">
    <location>
        <begin position="121"/>
        <end position="130"/>
    </location>
</feature>
<feature type="region of interest" description="Disordered" evidence="3">
    <location>
        <begin position="258"/>
        <end position="278"/>
    </location>
</feature>